<feature type="chain" id="PRO_5008620707" description="Secretion system C-terminal sorting domain-containing protein" evidence="2">
    <location>
        <begin position="22"/>
        <end position="1653"/>
    </location>
</feature>
<keyword evidence="1 2" id="KW-0732">Signal</keyword>
<protein>
    <recommendedName>
        <fullName evidence="3">Secretion system C-terminal sorting domain-containing protein</fullName>
    </recommendedName>
</protein>
<comment type="caution">
    <text evidence="4">The sequence shown here is derived from an EMBL/GenBank/DDBJ whole genome shotgun (WGS) entry which is preliminary data.</text>
</comment>
<dbReference type="STRING" id="651561.BBI00_17775"/>
<dbReference type="RefSeq" id="WP_065400207.1">
    <property type="nucleotide sequence ID" value="NZ_MAYG01000012.1"/>
</dbReference>
<proteinExistence type="predicted"/>
<reference evidence="5" key="1">
    <citation type="submission" date="2016-07" db="EMBL/GenBank/DDBJ databases">
        <authorList>
            <person name="Florea S."/>
            <person name="Webb J.S."/>
            <person name="Jaromczyk J."/>
            <person name="Schardl C.L."/>
        </authorList>
    </citation>
    <scope>NUCLEOTIDE SEQUENCE [LARGE SCALE GENOMIC DNA]</scope>
    <source>
        <strain evidence="5">CC-VM-7</strain>
    </source>
</reference>
<sequence>MKGKSTYKIFAAVLCLASVHAFPRGIPGPGHSGRAIISKSQQSAAPFVYELDPLIIMNQNVQEKGLVMMSGKLIKPVTSDHVKLSVKYKDAQGNWVTGWCKTLYSYNRYNEQLKAVFELPASAQSSYNLKVELSSDTNLTNFNSISWDKTVSHYKLGDYNSSSCDLDENEYTILLTPKKEGTLITDTNGKVTGIKDRVTSANAWNKLGNVIMNNKKDDVIFSPKNPATLFDNNGIKSVKMINQGAVSDTLGATPEFIYHEMPGHPIPYLYTYNDPVYMFAGKFSISGMLLKFSQWPGEPNGPGYHNFKNPNQLQSRYFNLYNTIFEKLSDFIADQEPVVIVSSLSTGFRVYKSNGQSITIKNATGYSNYGALFFGYGNDQGGARRGPGSENLIISNTPEMTLYGMGALRNDATESIQTVRSMADIESEIAKFINYVGIFGDVKLNVEGCANSCYTLKSDAVPDNIPVDWTKAPNSYIFTGKNKTGGNADGLYIPVKKAYEMWSKGGEFMRDDNGNYTKIPDGGIAKANLYWEDEPGLIKSVSLEGTGETAKIKVLVDKAKKGNAVVSYKVNDQIYWSWHIWATDDPTNGSTYHHGFEKDKDGNTVTNWKWMDRNLGAVNASFLGNNWHKSAGLQYQWGRKDPFPPFSHKDLSLYSISGEINLAYNDPAFQSKFVKIRGNKYAAQLNTGTDTPNGNIRFSIKNPFSFIATPVYVAKKNEPLLNDGEDFLQQNNNDSWMAAGITTWFSKQKYKQYTSPLRENIVAWDLWGDTRQGNYSDIDDPVVGESSSRYAMKSPYDPCPCNWRVPSSYFSGGRNSGVPMPDENKYSPWGKHTGNGTNTNPEFTANALNTSYPGIKIYPQFGFDFSGVSGMNLGQFPINGNYEMYPNTTSAVKYGTGWITPVMEFQDQSADGGLLTSTFTTATEVINQIRYTTYGAAGLTLISDPLSATHAKPGWHRFASSAYLGSGGVRCIADPNNAFMPAEFETEFIASANDTYSLETLKSWTKLPNSYVEYTNPGLVTPNPNGNKIDPNKDNDRIIEIPLKKAYAMHKLYLSTDYSFPAESAKSSSVVWTSNKDLIQKMEIIDGSIETAVLKVTLNQNATGNAVVALHVGNGGWTANKHNDPVIWSWHIWAPRSVIEKYTFDPENAGNGGVIPANEQFADPMTSAGVPMKTTFMDRDLGAKLPFINEHIFGFNTMDYAGPLGSYNNFNPTAVARLDQMHDSGGLHYQWGRKDPLPVFYNPGMFYNHFVNGKRPFNDYFVYRQNNPANPTTGAIPYTNNILETEYLANYTQPYNTYSAAANVSGTDTKADKLKKVVKYSVNNPLNFLYQPDATKLDWVSDENGNMPDRWGHATEKSAYDPCPAGWRIVDLQSVSTGIILGNLISKGNTPWFYNAKFTSSYGIDPGKDNAFVNNESYDINKMNYVGSFVYGNSGIGSYRYGFVLTKPEYNIGTFPNNGIRGMNGGNLLKDSQLGGNPDTFMKSGIWTSANQGGGGFSLGMFFNATITQTPGANDRLYYLTPTYGFRPQAAMSCRCAEIKYDANGNEIGRYDPNAIAVPKDALKKASAPFERAKVEEILVKDKLTVYPNPVKNILYIKPNETKEYYYQIYNMSGQMIRSGKFENEKTDLSSLISGAYLVRINNSETLVKIIKE</sequence>
<evidence type="ECO:0000313" key="5">
    <source>
        <dbReference type="Proteomes" id="UP000093432"/>
    </source>
</evidence>
<dbReference type="NCBIfam" id="TIGR04183">
    <property type="entry name" value="Por_Secre_tail"/>
    <property type="match status" value="1"/>
</dbReference>
<feature type="signal peptide" evidence="2">
    <location>
        <begin position="1"/>
        <end position="21"/>
    </location>
</feature>
<feature type="domain" description="Secretion system C-terminal sorting" evidence="3">
    <location>
        <begin position="1586"/>
        <end position="1649"/>
    </location>
</feature>
<evidence type="ECO:0000256" key="1">
    <source>
        <dbReference type="ARBA" id="ARBA00022729"/>
    </source>
</evidence>
<name>A0A1B8ZIZ0_9FLAO</name>
<dbReference type="Pfam" id="PF18962">
    <property type="entry name" value="Por_Secre_tail"/>
    <property type="match status" value="1"/>
</dbReference>
<dbReference type="OrthoDB" id="1164152at2"/>
<evidence type="ECO:0000256" key="2">
    <source>
        <dbReference type="SAM" id="SignalP"/>
    </source>
</evidence>
<evidence type="ECO:0000259" key="3">
    <source>
        <dbReference type="Pfam" id="PF18962"/>
    </source>
</evidence>
<evidence type="ECO:0000313" key="4">
    <source>
        <dbReference type="EMBL" id="OCA71560.1"/>
    </source>
</evidence>
<gene>
    <name evidence="4" type="ORF">BBI00_17775</name>
</gene>
<dbReference type="EMBL" id="MAYG01000012">
    <property type="protein sequence ID" value="OCA71560.1"/>
    <property type="molecule type" value="Genomic_DNA"/>
</dbReference>
<accession>A0A1B8ZIZ0</accession>
<dbReference type="InterPro" id="IPR026444">
    <property type="entry name" value="Secre_tail"/>
</dbReference>
<organism evidence="4 5">
    <name type="scientific">Chryseobacterium arthrosphaerae</name>
    <dbReference type="NCBI Taxonomy" id="651561"/>
    <lineage>
        <taxon>Bacteria</taxon>
        <taxon>Pseudomonadati</taxon>
        <taxon>Bacteroidota</taxon>
        <taxon>Flavobacteriia</taxon>
        <taxon>Flavobacteriales</taxon>
        <taxon>Weeksellaceae</taxon>
        <taxon>Chryseobacterium group</taxon>
        <taxon>Chryseobacterium</taxon>
    </lineage>
</organism>
<dbReference type="Proteomes" id="UP000093432">
    <property type="component" value="Unassembled WGS sequence"/>
</dbReference>